<gene>
    <name evidence="1" type="ORF">AVDCRST_MAG77-4025</name>
</gene>
<proteinExistence type="predicted"/>
<reference evidence="1" key="1">
    <citation type="submission" date="2020-02" db="EMBL/GenBank/DDBJ databases">
        <authorList>
            <person name="Meier V. D."/>
        </authorList>
    </citation>
    <scope>NUCLEOTIDE SEQUENCE</scope>
    <source>
        <strain evidence="1">AVDCRST_MAG77</strain>
    </source>
</reference>
<name>A0A6J4JNC0_9CHLR</name>
<dbReference type="AlphaFoldDB" id="A0A6J4JNC0"/>
<organism evidence="1">
    <name type="scientific">uncultured Chloroflexota bacterium</name>
    <dbReference type="NCBI Taxonomy" id="166587"/>
    <lineage>
        <taxon>Bacteria</taxon>
        <taxon>Bacillati</taxon>
        <taxon>Chloroflexota</taxon>
        <taxon>environmental samples</taxon>
    </lineage>
</organism>
<protein>
    <submittedName>
        <fullName evidence="1">Uncharacterized protein</fullName>
    </submittedName>
</protein>
<accession>A0A6J4JNC0</accession>
<sequence>MHGDVPHLPPELVNLIKAALLERQALLTGPDVATPSAQARVVALDARLEALLDQLRRVVPPEAALQDDASAPGDFNRFLDGGAA</sequence>
<dbReference type="EMBL" id="CADCTC010000212">
    <property type="protein sequence ID" value="CAA9282972.1"/>
    <property type="molecule type" value="Genomic_DNA"/>
</dbReference>
<evidence type="ECO:0000313" key="1">
    <source>
        <dbReference type="EMBL" id="CAA9282972.1"/>
    </source>
</evidence>